<feature type="domain" description="Glycoside hydrolase family 20 catalytic" evidence="5">
    <location>
        <begin position="9"/>
        <end position="68"/>
    </location>
</feature>
<dbReference type="EMBL" id="BARW01038279">
    <property type="protein sequence ID" value="GAJ21666.1"/>
    <property type="molecule type" value="Genomic_DNA"/>
</dbReference>
<evidence type="ECO:0000256" key="3">
    <source>
        <dbReference type="ARBA" id="ARBA00012663"/>
    </source>
</evidence>
<dbReference type="GO" id="GO:0016020">
    <property type="term" value="C:membrane"/>
    <property type="evidence" value="ECO:0007669"/>
    <property type="project" value="TreeGrafter"/>
</dbReference>
<comment type="caution">
    <text evidence="6">The sequence shown here is derived from an EMBL/GenBank/DDBJ whole genome shotgun (WGS) entry which is preliminary data.</text>
</comment>
<dbReference type="GO" id="GO:0030203">
    <property type="term" value="P:glycosaminoglycan metabolic process"/>
    <property type="evidence" value="ECO:0007669"/>
    <property type="project" value="TreeGrafter"/>
</dbReference>
<sequence length="103" mass="12585">YLNYPYNHIPLERSYNYEPIPNELEAKYHKRILGIEACLWTEFVKNKKTLEWQAFPRVIAIAETGWTPKNKKNFKSFQKRLEKFNQWLDLLEVNYAKKEEYLL</sequence>
<protein>
    <recommendedName>
        <fullName evidence="3">beta-N-acetylhexosaminidase</fullName>
        <ecNumber evidence="3">3.2.1.52</ecNumber>
    </recommendedName>
</protein>
<organism evidence="6">
    <name type="scientific">marine sediment metagenome</name>
    <dbReference type="NCBI Taxonomy" id="412755"/>
    <lineage>
        <taxon>unclassified sequences</taxon>
        <taxon>metagenomes</taxon>
        <taxon>ecological metagenomes</taxon>
    </lineage>
</organism>
<name>X1VV39_9ZZZZ</name>
<dbReference type="PANTHER" id="PTHR22600">
    <property type="entry name" value="BETA-HEXOSAMINIDASE"/>
    <property type="match status" value="1"/>
</dbReference>
<dbReference type="SUPFAM" id="SSF51445">
    <property type="entry name" value="(Trans)glycosidases"/>
    <property type="match status" value="1"/>
</dbReference>
<dbReference type="InterPro" id="IPR015883">
    <property type="entry name" value="Glyco_hydro_20_cat"/>
</dbReference>
<dbReference type="GO" id="GO:0004563">
    <property type="term" value="F:beta-N-acetylhexosaminidase activity"/>
    <property type="evidence" value="ECO:0007669"/>
    <property type="project" value="UniProtKB-EC"/>
</dbReference>
<dbReference type="AlphaFoldDB" id="X1VV39"/>
<comment type="catalytic activity">
    <reaction evidence="1">
        <text>Hydrolysis of terminal non-reducing N-acetyl-D-hexosamine residues in N-acetyl-beta-D-hexosaminides.</text>
        <dbReference type="EC" id="3.2.1.52"/>
    </reaction>
</comment>
<gene>
    <name evidence="6" type="ORF">S12H4_58803</name>
</gene>
<keyword evidence="4" id="KW-0378">Hydrolase</keyword>
<dbReference type="Gene3D" id="3.20.20.80">
    <property type="entry name" value="Glycosidases"/>
    <property type="match status" value="1"/>
</dbReference>
<feature type="non-terminal residue" evidence="6">
    <location>
        <position position="1"/>
    </location>
</feature>
<dbReference type="InterPro" id="IPR025705">
    <property type="entry name" value="Beta_hexosaminidase_sua/sub"/>
</dbReference>
<evidence type="ECO:0000256" key="4">
    <source>
        <dbReference type="ARBA" id="ARBA00022801"/>
    </source>
</evidence>
<comment type="similarity">
    <text evidence="2">Belongs to the glycosyl hydrolase 20 family.</text>
</comment>
<dbReference type="EC" id="3.2.1.52" evidence="3"/>
<dbReference type="GO" id="GO:0005975">
    <property type="term" value="P:carbohydrate metabolic process"/>
    <property type="evidence" value="ECO:0007669"/>
    <property type="project" value="InterPro"/>
</dbReference>
<accession>X1VV39</accession>
<evidence type="ECO:0000259" key="5">
    <source>
        <dbReference type="Pfam" id="PF00728"/>
    </source>
</evidence>
<dbReference type="Pfam" id="PF00728">
    <property type="entry name" value="Glyco_hydro_20"/>
    <property type="match status" value="1"/>
</dbReference>
<evidence type="ECO:0000256" key="1">
    <source>
        <dbReference type="ARBA" id="ARBA00001231"/>
    </source>
</evidence>
<reference evidence="6" key="1">
    <citation type="journal article" date="2014" name="Front. Microbiol.">
        <title>High frequency of phylogenetically diverse reductive dehalogenase-homologous genes in deep subseafloor sedimentary metagenomes.</title>
        <authorList>
            <person name="Kawai M."/>
            <person name="Futagami T."/>
            <person name="Toyoda A."/>
            <person name="Takaki Y."/>
            <person name="Nishi S."/>
            <person name="Hori S."/>
            <person name="Arai W."/>
            <person name="Tsubouchi T."/>
            <person name="Morono Y."/>
            <person name="Uchiyama I."/>
            <person name="Ito T."/>
            <person name="Fujiyama A."/>
            <person name="Inagaki F."/>
            <person name="Takami H."/>
        </authorList>
    </citation>
    <scope>NUCLEOTIDE SEQUENCE</scope>
    <source>
        <strain evidence="6">Expedition CK06-06</strain>
    </source>
</reference>
<evidence type="ECO:0000313" key="6">
    <source>
        <dbReference type="EMBL" id="GAJ21666.1"/>
    </source>
</evidence>
<proteinExistence type="inferred from homology"/>
<dbReference type="PANTHER" id="PTHR22600:SF57">
    <property type="entry name" value="BETA-N-ACETYLHEXOSAMINIDASE"/>
    <property type="match status" value="1"/>
</dbReference>
<evidence type="ECO:0000256" key="2">
    <source>
        <dbReference type="ARBA" id="ARBA00006285"/>
    </source>
</evidence>
<dbReference type="InterPro" id="IPR017853">
    <property type="entry name" value="GH"/>
</dbReference>